<organism evidence="1 2">
    <name type="scientific">Reticulomyxa filosa</name>
    <dbReference type="NCBI Taxonomy" id="46433"/>
    <lineage>
        <taxon>Eukaryota</taxon>
        <taxon>Sar</taxon>
        <taxon>Rhizaria</taxon>
        <taxon>Retaria</taxon>
        <taxon>Foraminifera</taxon>
        <taxon>Monothalamids</taxon>
        <taxon>Reticulomyxidae</taxon>
        <taxon>Reticulomyxa</taxon>
    </lineage>
</organism>
<accession>X6MER5</accession>
<comment type="caution">
    <text evidence="1">The sequence shown here is derived from an EMBL/GenBank/DDBJ whole genome shotgun (WGS) entry which is preliminary data.</text>
</comment>
<name>X6MER5_RETFI</name>
<proteinExistence type="predicted"/>
<sequence length="206" mass="22943">FISKVQDKVLASKPTLNSGSLGKFYQFHWREIGHITESASKINMDDLKHLKIHSVGLFGIKEEVICQLQTLNCISKPIQDILSMVGDSKRIGTDVKSSNVEIALFFWSEIDSFTDIKRSNSSSLLFESVIGSLFDCLHKDIAKGMGGGIQVGMKKQQKNNVSCNVEKMQLFPIEKERKQESSNGSVISKRTLVIEGAQSTMVSRED</sequence>
<keyword evidence="2" id="KW-1185">Reference proteome</keyword>
<dbReference type="EMBL" id="ASPP01022348">
    <property type="protein sequence ID" value="ETO11550.1"/>
    <property type="molecule type" value="Genomic_DNA"/>
</dbReference>
<protein>
    <submittedName>
        <fullName evidence="1">Uncharacterized protein</fullName>
    </submittedName>
</protein>
<dbReference type="Proteomes" id="UP000023152">
    <property type="component" value="Unassembled WGS sequence"/>
</dbReference>
<gene>
    <name evidence="1" type="ORF">RFI_25826</name>
</gene>
<evidence type="ECO:0000313" key="2">
    <source>
        <dbReference type="Proteomes" id="UP000023152"/>
    </source>
</evidence>
<dbReference type="AlphaFoldDB" id="X6MER5"/>
<reference evidence="1 2" key="1">
    <citation type="journal article" date="2013" name="Curr. Biol.">
        <title>The Genome of the Foraminiferan Reticulomyxa filosa.</title>
        <authorList>
            <person name="Glockner G."/>
            <person name="Hulsmann N."/>
            <person name="Schleicher M."/>
            <person name="Noegel A.A."/>
            <person name="Eichinger L."/>
            <person name="Gallinger C."/>
            <person name="Pawlowski J."/>
            <person name="Sierra R."/>
            <person name="Euteneuer U."/>
            <person name="Pillet L."/>
            <person name="Moustafa A."/>
            <person name="Platzer M."/>
            <person name="Groth M."/>
            <person name="Szafranski K."/>
            <person name="Schliwa M."/>
        </authorList>
    </citation>
    <scope>NUCLEOTIDE SEQUENCE [LARGE SCALE GENOMIC DNA]</scope>
</reference>
<dbReference type="OrthoDB" id="2343366at2759"/>
<feature type="non-terminal residue" evidence="1">
    <location>
        <position position="1"/>
    </location>
</feature>
<evidence type="ECO:0000313" key="1">
    <source>
        <dbReference type="EMBL" id="ETO11550.1"/>
    </source>
</evidence>